<evidence type="ECO:0000313" key="9">
    <source>
        <dbReference type="EMBL" id="CDO51469.1"/>
    </source>
</evidence>
<feature type="chain" id="PRO_5005325708" description="ER membrane protein complex subunit 7 beta-sandwich domain-containing protein" evidence="7">
    <location>
        <begin position="24"/>
        <end position="216"/>
    </location>
</feature>
<protein>
    <recommendedName>
        <fullName evidence="8">ER membrane protein complex subunit 7 beta-sandwich domain-containing protein</fullName>
    </recommendedName>
</protein>
<dbReference type="InterPro" id="IPR019008">
    <property type="entry name" value="Beta_sandwich_EMC7"/>
</dbReference>
<evidence type="ECO:0000256" key="3">
    <source>
        <dbReference type="ARBA" id="ARBA00022729"/>
    </source>
</evidence>
<dbReference type="OrthoDB" id="27095at2759"/>
<dbReference type="InterPro" id="IPR039163">
    <property type="entry name" value="EMC7"/>
</dbReference>
<feature type="region of interest" description="Disordered" evidence="6">
    <location>
        <begin position="180"/>
        <end position="200"/>
    </location>
</feature>
<organism evidence="9 10">
    <name type="scientific">Geotrichum candidum</name>
    <name type="common">Oospora lactis</name>
    <name type="synonym">Dipodascus geotrichum</name>
    <dbReference type="NCBI Taxonomy" id="1173061"/>
    <lineage>
        <taxon>Eukaryota</taxon>
        <taxon>Fungi</taxon>
        <taxon>Dikarya</taxon>
        <taxon>Ascomycota</taxon>
        <taxon>Saccharomycotina</taxon>
        <taxon>Dipodascomycetes</taxon>
        <taxon>Dipodascales</taxon>
        <taxon>Dipodascaceae</taxon>
        <taxon>Geotrichum</taxon>
    </lineage>
</organism>
<evidence type="ECO:0000259" key="8">
    <source>
        <dbReference type="Pfam" id="PF09430"/>
    </source>
</evidence>
<comment type="subcellular location">
    <subcellularLocation>
        <location evidence="1">Membrane</location>
        <topology evidence="1">Single-pass membrane protein</topology>
    </subcellularLocation>
</comment>
<dbReference type="PANTHER" id="PTHR13605:SF4">
    <property type="entry name" value="ER MEMBRANE PROTEIN COMPLEX SUBUNIT 7"/>
    <property type="match status" value="1"/>
</dbReference>
<feature type="signal peptide" evidence="7">
    <location>
        <begin position="1"/>
        <end position="23"/>
    </location>
</feature>
<evidence type="ECO:0000256" key="4">
    <source>
        <dbReference type="ARBA" id="ARBA00022989"/>
    </source>
</evidence>
<keyword evidence="3 7" id="KW-0732">Signal</keyword>
<keyword evidence="4" id="KW-1133">Transmembrane helix</keyword>
<sequence length="216" mass="24050">MVFSNFARSALLLIACFACFCSGYTISGQLDESILPLTAADFQTTTLMLLAPNAAPIETFLKKSGQFTFSNVSVGSYVLHLQSITLTAESDYRVVVLKDQVLVNKLFAGHDWQKDVGPVVDYPITLEPIIRNDFIEQRESFSPFKMLKSPMVLLTVLSLGMVFVMPKILDKLESMDPEAFKAMQESSAGNKNPEQAWNDLKKKVSEAKVNAQKKRN</sequence>
<evidence type="ECO:0000256" key="5">
    <source>
        <dbReference type="ARBA" id="ARBA00023136"/>
    </source>
</evidence>
<evidence type="ECO:0000256" key="2">
    <source>
        <dbReference type="ARBA" id="ARBA00022692"/>
    </source>
</evidence>
<evidence type="ECO:0000256" key="6">
    <source>
        <dbReference type="SAM" id="MobiDB-lite"/>
    </source>
</evidence>
<keyword evidence="5" id="KW-0472">Membrane</keyword>
<feature type="compositionally biased region" description="Polar residues" evidence="6">
    <location>
        <begin position="184"/>
        <end position="195"/>
    </location>
</feature>
<evidence type="ECO:0000256" key="7">
    <source>
        <dbReference type="SAM" id="SignalP"/>
    </source>
</evidence>
<dbReference type="Proteomes" id="UP000242525">
    <property type="component" value="Unassembled WGS sequence"/>
</dbReference>
<comment type="caution">
    <text evidence="9">The sequence shown here is derived from an EMBL/GenBank/DDBJ whole genome shotgun (WGS) entry which is preliminary data.</text>
</comment>
<dbReference type="GO" id="GO:0072546">
    <property type="term" value="C:EMC complex"/>
    <property type="evidence" value="ECO:0007669"/>
    <property type="project" value="TreeGrafter"/>
</dbReference>
<proteinExistence type="predicted"/>
<keyword evidence="2" id="KW-0812">Transmembrane</keyword>
<accession>A0A0J9X400</accession>
<dbReference type="AlphaFoldDB" id="A0A0J9X400"/>
<dbReference type="STRING" id="1173061.A0A0J9X400"/>
<dbReference type="EMBL" id="CCBN010000001">
    <property type="protein sequence ID" value="CDO51469.1"/>
    <property type="molecule type" value="Genomic_DNA"/>
</dbReference>
<dbReference type="PANTHER" id="PTHR13605">
    <property type="entry name" value="ER MEMBRANE PROTEIN COMPLEX SUBUNIT 7"/>
    <property type="match status" value="1"/>
</dbReference>
<evidence type="ECO:0000256" key="1">
    <source>
        <dbReference type="ARBA" id="ARBA00004167"/>
    </source>
</evidence>
<name>A0A0J9X400_GEOCN</name>
<dbReference type="Pfam" id="PF09430">
    <property type="entry name" value="EMC7_beta-sandw"/>
    <property type="match status" value="1"/>
</dbReference>
<keyword evidence="10" id="KW-1185">Reference proteome</keyword>
<gene>
    <name evidence="9" type="ORF">BN980_GECA01s06775g</name>
</gene>
<reference evidence="9" key="1">
    <citation type="submission" date="2014-03" db="EMBL/GenBank/DDBJ databases">
        <authorList>
            <person name="Casaregola S."/>
        </authorList>
    </citation>
    <scope>NUCLEOTIDE SEQUENCE [LARGE SCALE GENOMIC DNA]</scope>
    <source>
        <strain evidence="9">CLIB 918</strain>
    </source>
</reference>
<feature type="domain" description="ER membrane protein complex subunit 7 beta-sandwich" evidence="8">
    <location>
        <begin position="43"/>
        <end position="154"/>
    </location>
</feature>
<evidence type="ECO:0000313" key="10">
    <source>
        <dbReference type="Proteomes" id="UP000242525"/>
    </source>
</evidence>